<dbReference type="Proteomes" id="UP000199032">
    <property type="component" value="Unassembled WGS sequence"/>
</dbReference>
<accession>A0A0S4L6Y9</accession>
<keyword evidence="3" id="KW-1185">Reference proteome</keyword>
<evidence type="ECO:0000313" key="2">
    <source>
        <dbReference type="EMBL" id="CUS32526.1"/>
    </source>
</evidence>
<evidence type="ECO:0008006" key="4">
    <source>
        <dbReference type="Google" id="ProtNLM"/>
    </source>
</evidence>
<sequence>MLRRVFLLALCLVATGCVHRIHVTPVPTSAPPNTIPRDLQVTLSPIALEGPDHRPGITFLDWSHQDLTQGILDYLRQRGTFASVSPESGDLSLHVAVKLALSSRRGLYHYQIILRADMREASQLIKSYLTEQTAVGSSVRWVTASDRHPIETALQLALEDLMGKIEADRLLYLNHTTRPSS</sequence>
<evidence type="ECO:0000313" key="3">
    <source>
        <dbReference type="Proteomes" id="UP000199032"/>
    </source>
</evidence>
<keyword evidence="1" id="KW-0732">Signal</keyword>
<protein>
    <recommendedName>
        <fullName evidence="4">Lipoprotein</fullName>
    </recommendedName>
</protein>
<proteinExistence type="predicted"/>
<dbReference type="AlphaFoldDB" id="A0A0S4L6Y9"/>
<feature type="signal peptide" evidence="1">
    <location>
        <begin position="1"/>
        <end position="20"/>
    </location>
</feature>
<evidence type="ECO:0000256" key="1">
    <source>
        <dbReference type="SAM" id="SignalP"/>
    </source>
</evidence>
<reference evidence="2 3" key="1">
    <citation type="submission" date="2015-10" db="EMBL/GenBank/DDBJ databases">
        <authorList>
            <person name="Gilbert D.G."/>
        </authorList>
    </citation>
    <scope>NUCLEOTIDE SEQUENCE [LARGE SCALE GENOMIC DNA]</scope>
    <source>
        <strain evidence="2">COMA1</strain>
    </source>
</reference>
<feature type="chain" id="PRO_5006623739" description="Lipoprotein" evidence="1">
    <location>
        <begin position="21"/>
        <end position="181"/>
    </location>
</feature>
<name>A0A0S4L6Y9_9BACT</name>
<dbReference type="EMBL" id="CZQA01000001">
    <property type="protein sequence ID" value="CUS32526.1"/>
    <property type="molecule type" value="Genomic_DNA"/>
</dbReference>
<dbReference type="PROSITE" id="PS51257">
    <property type="entry name" value="PROKAR_LIPOPROTEIN"/>
    <property type="match status" value="1"/>
</dbReference>
<organism evidence="2 3">
    <name type="scientific">Candidatus Nitrospira nitrosa</name>
    <dbReference type="NCBI Taxonomy" id="1742972"/>
    <lineage>
        <taxon>Bacteria</taxon>
        <taxon>Pseudomonadati</taxon>
        <taxon>Nitrospirota</taxon>
        <taxon>Nitrospiria</taxon>
        <taxon>Nitrospirales</taxon>
        <taxon>Nitrospiraceae</taxon>
        <taxon>Nitrospira</taxon>
    </lineage>
</organism>
<gene>
    <name evidence="2" type="ORF">COMA1_10670</name>
</gene>